<dbReference type="InterPro" id="IPR009739">
    <property type="entry name" value="LprI-like_N"/>
</dbReference>
<dbReference type="Proteomes" id="UP000186917">
    <property type="component" value="Unassembled WGS sequence"/>
</dbReference>
<feature type="chain" id="PRO_5030023031" description="Lysozyme inhibitor LprI-like N-terminal domain-containing protein" evidence="1">
    <location>
        <begin position="22"/>
        <end position="268"/>
    </location>
</feature>
<keyword evidence="1" id="KW-0732">Signal</keyword>
<feature type="signal peptide" evidence="1">
    <location>
        <begin position="1"/>
        <end position="21"/>
    </location>
</feature>
<keyword evidence="4" id="KW-1185">Reference proteome</keyword>
<dbReference type="AlphaFoldDB" id="A0A173MJ33"/>
<feature type="domain" description="Lysozyme inhibitor LprI-like N-terminal" evidence="2">
    <location>
        <begin position="42"/>
        <end position="127"/>
    </location>
</feature>
<dbReference type="RefSeq" id="WP_076381361.1">
    <property type="nucleotide sequence ID" value="NZ_AP017422.1"/>
</dbReference>
<organism evidence="3 4">
    <name type="scientific">Filimonas lacunae</name>
    <dbReference type="NCBI Taxonomy" id="477680"/>
    <lineage>
        <taxon>Bacteria</taxon>
        <taxon>Pseudomonadati</taxon>
        <taxon>Bacteroidota</taxon>
        <taxon>Chitinophagia</taxon>
        <taxon>Chitinophagales</taxon>
        <taxon>Chitinophagaceae</taxon>
        <taxon>Filimonas</taxon>
    </lineage>
</organism>
<dbReference type="KEGG" id="fln:FLA_3650"/>
<protein>
    <recommendedName>
        <fullName evidence="2">Lysozyme inhibitor LprI-like N-terminal domain-containing protein</fullName>
    </recommendedName>
</protein>
<evidence type="ECO:0000259" key="2">
    <source>
        <dbReference type="Pfam" id="PF07007"/>
    </source>
</evidence>
<dbReference type="Pfam" id="PF07007">
    <property type="entry name" value="LprI"/>
    <property type="match status" value="1"/>
</dbReference>
<reference evidence="4" key="1">
    <citation type="submission" date="2017-01" db="EMBL/GenBank/DDBJ databases">
        <authorList>
            <person name="Varghese N."/>
            <person name="Submissions S."/>
        </authorList>
    </citation>
    <scope>NUCLEOTIDE SEQUENCE [LARGE SCALE GENOMIC DNA]</scope>
    <source>
        <strain evidence="4">DSM 21054</strain>
    </source>
</reference>
<sequence>MHTVKPLLLCLAVLLFTSALKGQQVVDSLDKVYQARLDEGVNMVGTAHWYYNQMDSLLNVYYKKLRAGCDSVQKENLKDEQVVWLSKRDTYFKKTEQNRGKNGGGRDGEMIMMDEKASFVQERVVQLSHAQYSQYTPVNYKVEFTGNYSIKGTVFKNGEQQGKSGSLAVKKIGADKVMFHLSLGTGAPRYHTGTCYGTISVKDNKALYNIIEDDGYVICRIRFYFFRQGIKVVQETEECDFGTGVFANGYYFKTSDKTPTQEELTSEM</sequence>
<evidence type="ECO:0000313" key="4">
    <source>
        <dbReference type="Proteomes" id="UP000186917"/>
    </source>
</evidence>
<evidence type="ECO:0000313" key="3">
    <source>
        <dbReference type="EMBL" id="SIT29753.1"/>
    </source>
</evidence>
<evidence type="ECO:0000256" key="1">
    <source>
        <dbReference type="SAM" id="SignalP"/>
    </source>
</evidence>
<dbReference type="Gene3D" id="1.20.1270.180">
    <property type="match status" value="1"/>
</dbReference>
<dbReference type="STRING" id="477680.SAMN05421788_10925"/>
<name>A0A173MJ33_9BACT</name>
<proteinExistence type="predicted"/>
<accession>A0A173MJ33</accession>
<gene>
    <name evidence="3" type="ORF">SAMN05421788_10925</name>
</gene>
<dbReference type="EMBL" id="FTOR01000009">
    <property type="protein sequence ID" value="SIT29753.1"/>
    <property type="molecule type" value="Genomic_DNA"/>
</dbReference>